<gene>
    <name evidence="1" type="primary">rap1gds1-b_1</name>
    <name evidence="1" type="ORF">EYF80_063811</name>
</gene>
<accession>A0A4Z2EBF3</accession>
<dbReference type="PANTHER" id="PTHR10957">
    <property type="entry name" value="RAP1 GTPASE-GDP DISSOCIATION STIMULATOR 1"/>
    <property type="match status" value="1"/>
</dbReference>
<dbReference type="GO" id="GO:0005085">
    <property type="term" value="F:guanyl-nucleotide exchange factor activity"/>
    <property type="evidence" value="ECO:0007669"/>
    <property type="project" value="InterPro"/>
</dbReference>
<proteinExistence type="predicted"/>
<keyword evidence="2" id="KW-1185">Reference proteome</keyword>
<dbReference type="OrthoDB" id="8883718at2759"/>
<dbReference type="Proteomes" id="UP000314294">
    <property type="component" value="Unassembled WGS sequence"/>
</dbReference>
<dbReference type="EMBL" id="SRLO01011085">
    <property type="protein sequence ID" value="TNN26053.1"/>
    <property type="molecule type" value="Genomic_DNA"/>
</dbReference>
<reference evidence="1 2" key="1">
    <citation type="submission" date="2019-03" db="EMBL/GenBank/DDBJ databases">
        <title>First draft genome of Liparis tanakae, snailfish: a comprehensive survey of snailfish specific genes.</title>
        <authorList>
            <person name="Kim W."/>
            <person name="Song I."/>
            <person name="Jeong J.-H."/>
            <person name="Kim D."/>
            <person name="Kim S."/>
            <person name="Ryu S."/>
            <person name="Song J.Y."/>
            <person name="Lee S.K."/>
        </authorList>
    </citation>
    <scope>NUCLEOTIDE SEQUENCE [LARGE SCALE GENOMIC DNA]</scope>
    <source>
        <tissue evidence="1">Muscle</tissue>
    </source>
</reference>
<organism evidence="1 2">
    <name type="scientific">Liparis tanakae</name>
    <name type="common">Tanaka's snailfish</name>
    <dbReference type="NCBI Taxonomy" id="230148"/>
    <lineage>
        <taxon>Eukaryota</taxon>
        <taxon>Metazoa</taxon>
        <taxon>Chordata</taxon>
        <taxon>Craniata</taxon>
        <taxon>Vertebrata</taxon>
        <taxon>Euteleostomi</taxon>
        <taxon>Actinopterygii</taxon>
        <taxon>Neopterygii</taxon>
        <taxon>Teleostei</taxon>
        <taxon>Neoteleostei</taxon>
        <taxon>Acanthomorphata</taxon>
        <taxon>Eupercaria</taxon>
        <taxon>Perciformes</taxon>
        <taxon>Cottioidei</taxon>
        <taxon>Cottales</taxon>
        <taxon>Liparidae</taxon>
        <taxon>Liparis</taxon>
    </lineage>
</organism>
<comment type="caution">
    <text evidence="1">The sequence shown here is derived from an EMBL/GenBank/DDBJ whole genome shotgun (WGS) entry which is preliminary data.</text>
</comment>
<protein>
    <submittedName>
        <fullName evidence="1">Rap1 GTPase-GDP dissociation stimulator 1-B</fullName>
    </submittedName>
</protein>
<dbReference type="AlphaFoldDB" id="A0A4Z2EBF3"/>
<evidence type="ECO:0000313" key="2">
    <source>
        <dbReference type="Proteomes" id="UP000314294"/>
    </source>
</evidence>
<dbReference type="InterPro" id="IPR040144">
    <property type="entry name" value="RAP1GDS1"/>
</dbReference>
<sequence>MDSAREALADLDVAGILTFQLKRAPDAERRHIILEILGSLGESDTLKLQFAESGVPEALSEMIQGLQGGSDPHDLCSIKIASNLIVSLLLGGEWCNCKIRGSGASGTAQIVVSLSVFHLCACDDM</sequence>
<evidence type="ECO:0000313" key="1">
    <source>
        <dbReference type="EMBL" id="TNN26053.1"/>
    </source>
</evidence>
<name>A0A4Z2EBF3_9TELE</name>